<dbReference type="Proteomes" id="UP000042527">
    <property type="component" value="Unassembled WGS sequence"/>
</dbReference>
<protein>
    <submittedName>
        <fullName evidence="1">Uncharacterized protein</fullName>
    </submittedName>
</protein>
<dbReference type="EMBL" id="CDNC01000001">
    <property type="protein sequence ID" value="CEM60433.1"/>
    <property type="molecule type" value="Genomic_DNA"/>
</dbReference>
<sequence length="64" mass="7879">MDKSRKELALFHDLLYYRVYCDKIEREFKTACFGSVLVFFVHDFFLKFIRQRINGFLHSFVFFV</sequence>
<gene>
    <name evidence="1" type="ORF">TPHV1_10101</name>
</gene>
<keyword evidence="2" id="KW-1185">Reference proteome</keyword>
<proteinExistence type="predicted"/>
<evidence type="ECO:0000313" key="1">
    <source>
        <dbReference type="EMBL" id="CEM60433.1"/>
    </source>
</evidence>
<name>A0A0B7GPQ5_TREPH</name>
<reference evidence="2" key="1">
    <citation type="submission" date="2015-01" db="EMBL/GenBank/DDBJ databases">
        <authorList>
            <person name="Manzoor Shahid"/>
            <person name="Zubair Saima"/>
        </authorList>
    </citation>
    <scope>NUCLEOTIDE SEQUENCE [LARGE SCALE GENOMIC DNA]</scope>
    <source>
        <strain evidence="2">V1</strain>
    </source>
</reference>
<accession>A0A0B7GPQ5</accession>
<dbReference type="AlphaFoldDB" id="A0A0B7GPQ5"/>
<organism evidence="1 2">
    <name type="scientific">Treponema phagedenis</name>
    <dbReference type="NCBI Taxonomy" id="162"/>
    <lineage>
        <taxon>Bacteria</taxon>
        <taxon>Pseudomonadati</taxon>
        <taxon>Spirochaetota</taxon>
        <taxon>Spirochaetia</taxon>
        <taxon>Spirochaetales</taxon>
        <taxon>Treponemataceae</taxon>
        <taxon>Treponema</taxon>
    </lineage>
</organism>
<evidence type="ECO:0000313" key="2">
    <source>
        <dbReference type="Proteomes" id="UP000042527"/>
    </source>
</evidence>